<keyword evidence="6 10" id="KW-0812">Transmembrane</keyword>
<keyword evidence="5 10" id="KW-0145">Chemotaxis</keyword>
<dbReference type="GO" id="GO:0006935">
    <property type="term" value="P:chemotaxis"/>
    <property type="evidence" value="ECO:0007669"/>
    <property type="project" value="UniProtKB-KW"/>
</dbReference>
<dbReference type="Pfam" id="PF03748">
    <property type="entry name" value="FliL"/>
    <property type="match status" value="1"/>
</dbReference>
<dbReference type="AlphaFoldDB" id="A0A7V8VEZ1"/>
<evidence type="ECO:0000256" key="2">
    <source>
        <dbReference type="ARBA" id="ARBA00004162"/>
    </source>
</evidence>
<keyword evidence="4 10" id="KW-1003">Cell membrane</keyword>
<protein>
    <recommendedName>
        <fullName evidence="10">Flagellar protein FliL</fullName>
    </recommendedName>
</protein>
<comment type="function">
    <text evidence="1 10">Controls the rotational direction of flagella during chemotaxis.</text>
</comment>
<proteinExistence type="inferred from homology"/>
<comment type="similarity">
    <text evidence="3 10">Belongs to the FliL family.</text>
</comment>
<dbReference type="Proteomes" id="UP000542342">
    <property type="component" value="Unassembled WGS sequence"/>
</dbReference>
<dbReference type="PANTHER" id="PTHR35091:SF2">
    <property type="entry name" value="FLAGELLAR PROTEIN FLIL"/>
    <property type="match status" value="1"/>
</dbReference>
<evidence type="ECO:0000313" key="12">
    <source>
        <dbReference type="Proteomes" id="UP000542342"/>
    </source>
</evidence>
<organism evidence="11 12">
    <name type="scientific">Thermogemmata fonticola</name>
    <dbReference type="NCBI Taxonomy" id="2755323"/>
    <lineage>
        <taxon>Bacteria</taxon>
        <taxon>Pseudomonadati</taxon>
        <taxon>Planctomycetota</taxon>
        <taxon>Planctomycetia</taxon>
        <taxon>Gemmatales</taxon>
        <taxon>Gemmataceae</taxon>
        <taxon>Thermogemmata</taxon>
    </lineage>
</organism>
<evidence type="ECO:0000256" key="1">
    <source>
        <dbReference type="ARBA" id="ARBA00002254"/>
    </source>
</evidence>
<dbReference type="InterPro" id="IPR005503">
    <property type="entry name" value="FliL"/>
</dbReference>
<dbReference type="PANTHER" id="PTHR35091">
    <property type="entry name" value="FLAGELLAR PROTEIN FLIL"/>
    <property type="match status" value="1"/>
</dbReference>
<keyword evidence="12" id="KW-1185">Reference proteome</keyword>
<evidence type="ECO:0000256" key="4">
    <source>
        <dbReference type="ARBA" id="ARBA00022475"/>
    </source>
</evidence>
<keyword evidence="11" id="KW-0969">Cilium</keyword>
<evidence type="ECO:0000256" key="5">
    <source>
        <dbReference type="ARBA" id="ARBA00022500"/>
    </source>
</evidence>
<accession>A0A7V8VEZ1</accession>
<keyword evidence="11" id="KW-0966">Cell projection</keyword>
<keyword evidence="7 10" id="KW-0283">Flagellar rotation</keyword>
<evidence type="ECO:0000256" key="9">
    <source>
        <dbReference type="ARBA" id="ARBA00023136"/>
    </source>
</evidence>
<sequence>MSAAAPVATAQDVAPGGKKNRKLLFAAVGVVAILAGAALPLVVDISSLLGKPKEGTQDKPHAETKTAIVPFGDMVVNLADERAMRYLRVKLAVLVDADQEKEVADLLAKKKPAVKSKLISHLAGKTLKDVSGTVGVNRLQREILERFEEVLYPDGHSPLRAILFEEYVVQ</sequence>
<evidence type="ECO:0000256" key="7">
    <source>
        <dbReference type="ARBA" id="ARBA00022779"/>
    </source>
</evidence>
<gene>
    <name evidence="11" type="ORF">H0921_10335</name>
</gene>
<dbReference type="GO" id="GO:0005886">
    <property type="term" value="C:plasma membrane"/>
    <property type="evidence" value="ECO:0007669"/>
    <property type="project" value="UniProtKB-SubCell"/>
</dbReference>
<evidence type="ECO:0000256" key="3">
    <source>
        <dbReference type="ARBA" id="ARBA00008281"/>
    </source>
</evidence>
<dbReference type="RefSeq" id="WP_194537988.1">
    <property type="nucleotide sequence ID" value="NZ_JACEFB010000006.1"/>
</dbReference>
<keyword evidence="9 10" id="KW-0472">Membrane</keyword>
<comment type="caution">
    <text evidence="11">The sequence shown here is derived from an EMBL/GenBank/DDBJ whole genome shotgun (WGS) entry which is preliminary data.</text>
</comment>
<dbReference type="GO" id="GO:0009425">
    <property type="term" value="C:bacterial-type flagellum basal body"/>
    <property type="evidence" value="ECO:0007669"/>
    <property type="project" value="InterPro"/>
</dbReference>
<evidence type="ECO:0000256" key="8">
    <source>
        <dbReference type="ARBA" id="ARBA00022989"/>
    </source>
</evidence>
<feature type="transmembrane region" description="Helical" evidence="10">
    <location>
        <begin position="23"/>
        <end position="43"/>
    </location>
</feature>
<evidence type="ECO:0000313" key="11">
    <source>
        <dbReference type="EMBL" id="MBA2226557.1"/>
    </source>
</evidence>
<reference evidence="11 12" key="1">
    <citation type="submission" date="2020-07" db="EMBL/GenBank/DDBJ databases">
        <title>Thermogemmata thermophila gen. nov., sp. nov., a novel moderate thermophilic planctomycete from a Kamchatka hot spring.</title>
        <authorList>
            <person name="Elcheninov A.G."/>
            <person name="Podosokorskaya O.A."/>
            <person name="Kovaleva O.L."/>
            <person name="Novikov A."/>
            <person name="Bonch-Osmolovskaya E.A."/>
            <person name="Toshchakov S.V."/>
            <person name="Kublanov I.V."/>
        </authorList>
    </citation>
    <scope>NUCLEOTIDE SEQUENCE [LARGE SCALE GENOMIC DNA]</scope>
    <source>
        <strain evidence="11 12">2918</strain>
    </source>
</reference>
<keyword evidence="11" id="KW-0282">Flagellum</keyword>
<evidence type="ECO:0000256" key="6">
    <source>
        <dbReference type="ARBA" id="ARBA00022692"/>
    </source>
</evidence>
<evidence type="ECO:0000256" key="10">
    <source>
        <dbReference type="RuleBase" id="RU364125"/>
    </source>
</evidence>
<dbReference type="EMBL" id="JACEFB010000006">
    <property type="protein sequence ID" value="MBA2226557.1"/>
    <property type="molecule type" value="Genomic_DNA"/>
</dbReference>
<keyword evidence="8 10" id="KW-1133">Transmembrane helix</keyword>
<dbReference type="GO" id="GO:0071978">
    <property type="term" value="P:bacterial-type flagellum-dependent swarming motility"/>
    <property type="evidence" value="ECO:0007669"/>
    <property type="project" value="TreeGrafter"/>
</dbReference>
<comment type="subcellular location">
    <subcellularLocation>
        <location evidence="2">Cell membrane</location>
        <topology evidence="2">Single-pass membrane protein</topology>
    </subcellularLocation>
</comment>
<name>A0A7V8VEZ1_9BACT</name>